<name>A0A6A5CAM3_NAEFO</name>
<evidence type="ECO:0000313" key="9">
    <source>
        <dbReference type="Proteomes" id="UP000444721"/>
    </source>
</evidence>
<dbReference type="OrthoDB" id="10390057at2759"/>
<feature type="region of interest" description="Disordered" evidence="7">
    <location>
        <begin position="165"/>
        <end position="189"/>
    </location>
</feature>
<dbReference type="InterPro" id="IPR027413">
    <property type="entry name" value="GROEL-like_equatorial_sf"/>
</dbReference>
<accession>A0A6A5CAM3</accession>
<evidence type="ECO:0000256" key="5">
    <source>
        <dbReference type="ARBA" id="ARBA00023186"/>
    </source>
</evidence>
<dbReference type="PANTHER" id="PTHR11353">
    <property type="entry name" value="CHAPERONIN"/>
    <property type="match status" value="1"/>
</dbReference>
<dbReference type="AlphaFoldDB" id="A0A6A5CAM3"/>
<evidence type="ECO:0000256" key="6">
    <source>
        <dbReference type="ARBA" id="ARBA00025467"/>
    </source>
</evidence>
<dbReference type="VEuPathDB" id="AmoebaDB:NF0072060"/>
<dbReference type="SUPFAM" id="SSF48592">
    <property type="entry name" value="GroEL equatorial domain-like"/>
    <property type="match status" value="1"/>
</dbReference>
<comment type="caution">
    <text evidence="8">The sequence shown here is derived from an EMBL/GenBank/DDBJ whole genome shotgun (WGS) entry which is preliminary data.</text>
</comment>
<dbReference type="Proteomes" id="UP000444721">
    <property type="component" value="Unassembled WGS sequence"/>
</dbReference>
<keyword evidence="5" id="KW-0143">Chaperone</keyword>
<dbReference type="InterPro" id="IPR017998">
    <property type="entry name" value="Chaperone_TCP-1"/>
</dbReference>
<dbReference type="Gene3D" id="1.10.560.10">
    <property type="entry name" value="GroEL-like equatorial domain"/>
    <property type="match status" value="2"/>
</dbReference>
<protein>
    <submittedName>
        <fullName evidence="8">Uncharacterized protein</fullName>
    </submittedName>
</protein>
<evidence type="ECO:0000256" key="3">
    <source>
        <dbReference type="ARBA" id="ARBA00022946"/>
    </source>
</evidence>
<keyword evidence="3" id="KW-0809">Transit peptide</keyword>
<sequence length="696" mass="79513">MNANTNSSTGGGALKFLSSEAMVVASPSAFFSSFHRQETNHCWKSIHSELYKLYSLVASCLGPCGQFKLIVDPNQNQLITKNGNQLLEFMKINTPIMKYLVSLFQNACTEYMDGTISCIILSYELLDLIMNEYSSKFQHVHHLCSDLYSFGEYFLNHTSMINHNNNNNANNHNNSNNNNTNNNNDNNNTHDISRVHEELCIPIYSNKKNQTELLKIIFKSLISNQLNNNPILSNLVLNWIHLATNNFTQFETLSQYNLRIIKQIGKLEESRLLSNTIILENLMNINITFQSKPNLSMINKFCIMSFACWEEHMNNMSTQFSHEMTKFASKLDCHILLLVVKSNNTRKGSPLDLSHYPHLRKFIQILNQRNILVFQYEMEDAPPTSSSFIQTRLDGGINTSSLSILYHFMDLSDINGIITNLQEEEFNDNYSYGSCINNVKMNFKRGGQCCDLIIEFNSRSKEEKEESSSSVRNSYSTLILKSLNHDILEQLEYQMNKCIHHLISIIKNHSKTPIDSKDTLLFQCVIGGGCFETQFSKLLENYRHDNSDRNVLLSQHFHHPSETLQLFSCALLSIPKQLLRNMIPSQQLISFSQQQIHMLLKDLSSTGTLCGMECNKTTATFKYIQTPATAGGDDVACLIKEIPKKKLDELFQDSSLSRDEEFSQLPLEAWNVKKQILLSAINIVVNILRLDGMILD</sequence>
<reference evidence="8 9" key="1">
    <citation type="journal article" date="2019" name="Sci. Rep.">
        <title>Nanopore sequencing improves the draft genome of the human pathogenic amoeba Naegleria fowleri.</title>
        <authorList>
            <person name="Liechti N."/>
            <person name="Schurch N."/>
            <person name="Bruggmann R."/>
            <person name="Wittwer M."/>
        </authorList>
    </citation>
    <scope>NUCLEOTIDE SEQUENCE [LARGE SCALE GENOMIC DNA]</scope>
    <source>
        <strain evidence="8 9">ATCC 30894</strain>
    </source>
</reference>
<dbReference type="GeneID" id="68117864"/>
<dbReference type="VEuPathDB" id="AmoebaDB:FDP41_010649"/>
<dbReference type="EMBL" id="VFQX01000006">
    <property type="protein sequence ID" value="KAF0983584.1"/>
    <property type="molecule type" value="Genomic_DNA"/>
</dbReference>
<dbReference type="GO" id="GO:0005524">
    <property type="term" value="F:ATP binding"/>
    <property type="evidence" value="ECO:0007669"/>
    <property type="project" value="UniProtKB-KW"/>
</dbReference>
<feature type="compositionally biased region" description="Low complexity" evidence="7">
    <location>
        <begin position="165"/>
        <end position="187"/>
    </location>
</feature>
<dbReference type="Pfam" id="PF00118">
    <property type="entry name" value="Cpn60_TCP1"/>
    <property type="match status" value="1"/>
</dbReference>
<proteinExistence type="predicted"/>
<evidence type="ECO:0000256" key="4">
    <source>
        <dbReference type="ARBA" id="ARBA00023016"/>
    </source>
</evidence>
<evidence type="ECO:0000256" key="7">
    <source>
        <dbReference type="SAM" id="MobiDB-lite"/>
    </source>
</evidence>
<gene>
    <name evidence="8" type="ORF">FDP41_010649</name>
</gene>
<evidence type="ECO:0000256" key="1">
    <source>
        <dbReference type="ARBA" id="ARBA00022741"/>
    </source>
</evidence>
<dbReference type="RefSeq" id="XP_044568297.1">
    <property type="nucleotide sequence ID" value="XM_044700970.1"/>
</dbReference>
<dbReference type="VEuPathDB" id="AmoebaDB:NfTy_013740"/>
<keyword evidence="4" id="KW-0346">Stress response</keyword>
<dbReference type="OMA" id="INTICNY"/>
<evidence type="ECO:0000256" key="2">
    <source>
        <dbReference type="ARBA" id="ARBA00022840"/>
    </source>
</evidence>
<organism evidence="8 9">
    <name type="scientific">Naegleria fowleri</name>
    <name type="common">Brain eating amoeba</name>
    <dbReference type="NCBI Taxonomy" id="5763"/>
    <lineage>
        <taxon>Eukaryota</taxon>
        <taxon>Discoba</taxon>
        <taxon>Heterolobosea</taxon>
        <taxon>Tetramitia</taxon>
        <taxon>Eutetramitia</taxon>
        <taxon>Vahlkampfiidae</taxon>
        <taxon>Naegleria</taxon>
    </lineage>
</organism>
<evidence type="ECO:0000313" key="8">
    <source>
        <dbReference type="EMBL" id="KAF0983584.1"/>
    </source>
</evidence>
<comment type="function">
    <text evidence="6">Implicated in mitochondrial protein import and macromolecular assembly. May facilitate the correct folding of imported proteins. May also prevent misfolding and promote the refolding and proper assembly of unfolded polypeptides generated under stress conditions in the mitochondrial matrix.</text>
</comment>
<keyword evidence="1" id="KW-0547">Nucleotide-binding</keyword>
<keyword evidence="2" id="KW-0067">ATP-binding</keyword>
<dbReference type="InterPro" id="IPR002423">
    <property type="entry name" value="Cpn60/GroEL/TCP-1"/>
</dbReference>
<dbReference type="GO" id="GO:0140662">
    <property type="term" value="F:ATP-dependent protein folding chaperone"/>
    <property type="evidence" value="ECO:0007669"/>
    <property type="project" value="InterPro"/>
</dbReference>
<keyword evidence="9" id="KW-1185">Reference proteome</keyword>